<evidence type="ECO:0000256" key="5">
    <source>
        <dbReference type="ARBA" id="ARBA00010242"/>
    </source>
</evidence>
<keyword evidence="21" id="KW-0862">Zinc</keyword>
<evidence type="ECO:0000256" key="6">
    <source>
        <dbReference type="ARBA" id="ARBA00013194"/>
    </source>
</evidence>
<evidence type="ECO:0000256" key="3">
    <source>
        <dbReference type="ARBA" id="ARBA00004604"/>
    </source>
</evidence>
<keyword evidence="16" id="KW-0687">Ribonucleoprotein</keyword>
<feature type="region of interest" description="Disordered" evidence="23">
    <location>
        <begin position="504"/>
        <end position="534"/>
    </location>
</feature>
<feature type="transmembrane region" description="Helical" evidence="24">
    <location>
        <begin position="654"/>
        <end position="675"/>
    </location>
</feature>
<dbReference type="InterPro" id="IPR046357">
    <property type="entry name" value="PPIase_dom_sf"/>
</dbReference>
<keyword evidence="24" id="KW-1133">Transmembrane helix</keyword>
<dbReference type="PROSITE" id="PS50157">
    <property type="entry name" value="ZINC_FINGER_C2H2_2"/>
    <property type="match status" value="3"/>
</dbReference>
<comment type="similarity">
    <text evidence="4">Belongs to the NOP10 family.</text>
</comment>
<dbReference type="GO" id="GO:0030515">
    <property type="term" value="F:snoRNA binding"/>
    <property type="evidence" value="ECO:0007669"/>
    <property type="project" value="InterPro"/>
</dbReference>
<dbReference type="GO" id="GO:1990904">
    <property type="term" value="C:ribonucleoprotein complex"/>
    <property type="evidence" value="ECO:0007669"/>
    <property type="project" value="UniProtKB-KW"/>
</dbReference>
<feature type="region of interest" description="Disordered" evidence="23">
    <location>
        <begin position="468"/>
        <end position="487"/>
    </location>
</feature>
<dbReference type="Gene3D" id="4.10.80.300">
    <property type="match status" value="1"/>
</dbReference>
<keyword evidence="11 22" id="KW-0697">Rotamase</keyword>
<evidence type="ECO:0000256" key="1">
    <source>
        <dbReference type="ARBA" id="ARBA00000971"/>
    </source>
</evidence>
<dbReference type="SUPFAM" id="SSF144210">
    <property type="entry name" value="Nop10-like SnoRNP"/>
    <property type="match status" value="1"/>
</dbReference>
<evidence type="ECO:0000256" key="11">
    <source>
        <dbReference type="ARBA" id="ARBA00023110"/>
    </source>
</evidence>
<dbReference type="WBParaSite" id="snap_masked-unitig_35509-processed-gene-0.1-mRNA-1">
    <property type="protein sequence ID" value="snap_masked-unitig_35509-processed-gene-0.1-mRNA-1"/>
    <property type="gene ID" value="snap_masked-unitig_35509-processed-gene-0.1"/>
</dbReference>
<evidence type="ECO:0000256" key="2">
    <source>
        <dbReference type="ARBA" id="ARBA00004186"/>
    </source>
</evidence>
<dbReference type="SMART" id="SM00355">
    <property type="entry name" value="ZnF_C2H2"/>
    <property type="match status" value="7"/>
</dbReference>
<evidence type="ECO:0000313" key="28">
    <source>
        <dbReference type="WBParaSite" id="snap_masked-unitig_35509-processed-gene-0.1-mRNA-1"/>
    </source>
</evidence>
<proteinExistence type="inferred from homology"/>
<keyword evidence="10" id="KW-0698">rRNA processing</keyword>
<evidence type="ECO:0000256" key="14">
    <source>
        <dbReference type="ARBA" id="ARBA00023235"/>
    </source>
</evidence>
<comment type="catalytic activity">
    <reaction evidence="1">
        <text>[protein]-peptidylproline (omega=180) = [protein]-peptidylproline (omega=0)</text>
        <dbReference type="Rhea" id="RHEA:16237"/>
        <dbReference type="Rhea" id="RHEA-COMP:10747"/>
        <dbReference type="Rhea" id="RHEA-COMP:10748"/>
        <dbReference type="ChEBI" id="CHEBI:83833"/>
        <dbReference type="ChEBI" id="CHEBI:83834"/>
        <dbReference type="EC" id="5.2.1.8"/>
    </reaction>
</comment>
<dbReference type="Proteomes" id="UP000095280">
    <property type="component" value="Unplaced"/>
</dbReference>
<dbReference type="Pfam" id="PF00096">
    <property type="entry name" value="zf-C2H2"/>
    <property type="match status" value="1"/>
</dbReference>
<dbReference type="InterPro" id="IPR036756">
    <property type="entry name" value="H/ACA_rnp_Nop10_sf"/>
</dbReference>
<evidence type="ECO:0000313" key="27">
    <source>
        <dbReference type="Proteomes" id="UP000095280"/>
    </source>
</evidence>
<evidence type="ECO:0000256" key="20">
    <source>
        <dbReference type="ARBA" id="ARBA00033465"/>
    </source>
</evidence>
<comment type="subcellular location">
    <subcellularLocation>
        <location evidence="2">Cytoplasm</location>
        <location evidence="2">Cytoskeleton</location>
        <location evidence="2">Spindle</location>
    </subcellularLocation>
    <subcellularLocation>
        <location evidence="3">Nucleus</location>
        <location evidence="3">Nucleolus</location>
    </subcellularLocation>
</comment>
<organism evidence="27 28">
    <name type="scientific">Macrostomum lignano</name>
    <dbReference type="NCBI Taxonomy" id="282301"/>
    <lineage>
        <taxon>Eukaryota</taxon>
        <taxon>Metazoa</taxon>
        <taxon>Spiralia</taxon>
        <taxon>Lophotrochozoa</taxon>
        <taxon>Platyhelminthes</taxon>
        <taxon>Rhabditophora</taxon>
        <taxon>Macrostomorpha</taxon>
        <taxon>Macrostomida</taxon>
        <taxon>Macrostomidae</taxon>
        <taxon>Macrostomum</taxon>
    </lineage>
</organism>
<keyword evidence="24" id="KW-0812">Transmembrane</keyword>
<evidence type="ECO:0000256" key="18">
    <source>
        <dbReference type="ARBA" id="ARBA00030737"/>
    </source>
</evidence>
<accession>A0A1I8JP35</accession>
<evidence type="ECO:0000256" key="12">
    <source>
        <dbReference type="ARBA" id="ARBA00023125"/>
    </source>
</evidence>
<evidence type="ECO:0000256" key="17">
    <source>
        <dbReference type="ARBA" id="ARBA00030185"/>
    </source>
</evidence>
<evidence type="ECO:0000256" key="4">
    <source>
        <dbReference type="ARBA" id="ARBA00009462"/>
    </source>
</evidence>
<name>A0A1I8JP35_9PLAT</name>
<dbReference type="AlphaFoldDB" id="A0A1I8JP35"/>
<evidence type="ECO:0000256" key="23">
    <source>
        <dbReference type="SAM" id="MobiDB-lite"/>
    </source>
</evidence>
<dbReference type="SUPFAM" id="SSF54534">
    <property type="entry name" value="FKBP-like"/>
    <property type="match status" value="1"/>
</dbReference>
<feature type="compositionally biased region" description="Basic and acidic residues" evidence="23">
    <location>
        <begin position="525"/>
        <end position="534"/>
    </location>
</feature>
<dbReference type="PROSITE" id="PS00028">
    <property type="entry name" value="ZINC_FINGER_C2H2_1"/>
    <property type="match status" value="2"/>
</dbReference>
<sequence length="717" mass="81001">PHECRFCGQCFPNFHQLRSHLHRLHQQLKVYRCLLASCQFQCGPLDPFLKHLEQHRASGELSYPCQKCGDQFSTLQQLALHEARTRQLPLTKTMMTTASPTAKTIPTMSRSEAGAPGRSLLPLLLLLQRRNLDCLVEGGQVSTGSLSTGASIPGLEYRELEYRELECLELQYLELEYRELEYRELEYRELEYRELEYRSLTPRTTVAAAWNAAPSSRAAGPRWCTSTRPTTGHIAAQCAARKFVFYKRLCEHMASHGALSELPKPASRNVQRRFVCPMCPNRYRLRVHLDYHLVTVHHQSANRSISLACPIEGCPSRSGTQAHLKLHLLRQHRNRVIDASVTQFDCDICPRRLYNKRAFLRHMRKHEQAERVSASRRQQETVACCQVCGRKFKRLNALKLHESTCRSSNSGNRSNRSKPGETLIRLVATVYGGLTGCGPRDRLGTSVMLLRYYLNEQGERVYTLKSVDPDGKPTQSAHPARFSPHDPYSRHRITIKKRFGLLPTQQPPVHRMGKSKGATGGGGGGKDKDAKEKKGGTAVKVRHILCEKQSKCLQALELLKSGRRFNEVASEFSEDKARSGGDLGWMTRGSMVGDFQDAAFALPISSLDKPVFTDPPVKTKFGYHIIMPTNKMPDALKRRVPSFREVYMLRPIDLLYLEPGYILGLTVSVILLLLLSKIWQYFAEDEDNKAGADSAATAELLKIIGSRHREAKQSHSS</sequence>
<evidence type="ECO:0000259" key="25">
    <source>
        <dbReference type="PROSITE" id="PS50157"/>
    </source>
</evidence>
<evidence type="ECO:0000256" key="15">
    <source>
        <dbReference type="ARBA" id="ARBA00023242"/>
    </source>
</evidence>
<dbReference type="InterPro" id="IPR036236">
    <property type="entry name" value="Znf_C2H2_sf"/>
</dbReference>
<feature type="domain" description="PpiC" evidence="26">
    <location>
        <begin position="536"/>
        <end position="630"/>
    </location>
</feature>
<feature type="domain" description="C2H2-type" evidence="25">
    <location>
        <begin position="383"/>
        <end position="414"/>
    </location>
</feature>
<dbReference type="InterPro" id="IPR043323">
    <property type="entry name" value="PIN4"/>
</dbReference>
<evidence type="ECO:0000256" key="13">
    <source>
        <dbReference type="ARBA" id="ARBA00023212"/>
    </source>
</evidence>
<dbReference type="GO" id="GO:0008270">
    <property type="term" value="F:zinc ion binding"/>
    <property type="evidence" value="ECO:0007669"/>
    <property type="project" value="UniProtKB-KW"/>
</dbReference>
<keyword evidence="12" id="KW-0238">DNA-binding</keyword>
<reference evidence="28" key="1">
    <citation type="submission" date="2016-11" db="UniProtKB">
        <authorList>
            <consortium name="WormBaseParasite"/>
        </authorList>
    </citation>
    <scope>IDENTIFICATION</scope>
</reference>
<dbReference type="Gene3D" id="3.30.160.60">
    <property type="entry name" value="Classic Zinc Finger"/>
    <property type="match status" value="3"/>
</dbReference>
<dbReference type="InterPro" id="IPR007264">
    <property type="entry name" value="H/ACA_rnp_Nop10"/>
</dbReference>
<dbReference type="GO" id="GO:0003755">
    <property type="term" value="F:peptidyl-prolyl cis-trans isomerase activity"/>
    <property type="evidence" value="ECO:0007669"/>
    <property type="project" value="UniProtKB-KW"/>
</dbReference>
<keyword evidence="27" id="KW-1185">Reference proteome</keyword>
<keyword evidence="9" id="KW-0690">Ribosome biogenesis</keyword>
<evidence type="ECO:0000256" key="9">
    <source>
        <dbReference type="ARBA" id="ARBA00022517"/>
    </source>
</evidence>
<evidence type="ECO:0000256" key="10">
    <source>
        <dbReference type="ARBA" id="ARBA00022552"/>
    </source>
</evidence>
<keyword evidence="15" id="KW-0539">Nucleus</keyword>
<dbReference type="SUPFAM" id="SSF57667">
    <property type="entry name" value="beta-beta-alpha zinc fingers"/>
    <property type="match status" value="1"/>
</dbReference>
<evidence type="ECO:0000256" key="21">
    <source>
        <dbReference type="PROSITE-ProRule" id="PRU00042"/>
    </source>
</evidence>
<dbReference type="GO" id="GO:0006364">
    <property type="term" value="P:rRNA processing"/>
    <property type="evidence" value="ECO:0007669"/>
    <property type="project" value="UniProtKB-KW"/>
</dbReference>
<protein>
    <recommendedName>
        <fullName evidence="7">Peptidyl-prolyl cis-trans isomerase NIMA-interacting 4</fullName>
        <ecNumber evidence="6">5.2.1.8</ecNumber>
    </recommendedName>
    <alternativeName>
        <fullName evidence="17">Nucleolar protein 10</fullName>
    </alternativeName>
    <alternativeName>
        <fullName evidence="18">Parvulin-14</fullName>
    </alternativeName>
    <alternativeName>
        <fullName evidence="20">Peptidyl-prolyl cis-trans isomerase Pin4</fullName>
    </alternativeName>
    <alternativeName>
        <fullName evidence="19">Rotamase Pin4</fullName>
    </alternativeName>
</protein>
<dbReference type="GO" id="GO:0001522">
    <property type="term" value="P:pseudouridine synthesis"/>
    <property type="evidence" value="ECO:0007669"/>
    <property type="project" value="InterPro"/>
</dbReference>
<dbReference type="PANTHER" id="PTHR45995">
    <property type="match status" value="1"/>
</dbReference>
<keyword evidence="21" id="KW-0479">Metal-binding</keyword>
<evidence type="ECO:0000256" key="24">
    <source>
        <dbReference type="SAM" id="Phobius"/>
    </source>
</evidence>
<dbReference type="Gene3D" id="3.10.50.40">
    <property type="match status" value="1"/>
</dbReference>
<feature type="domain" description="C2H2-type" evidence="25">
    <location>
        <begin position="344"/>
        <end position="371"/>
    </location>
</feature>
<dbReference type="Pfam" id="PF13616">
    <property type="entry name" value="Rotamase_3"/>
    <property type="match status" value="1"/>
</dbReference>
<dbReference type="GO" id="GO:0003677">
    <property type="term" value="F:DNA binding"/>
    <property type="evidence" value="ECO:0007669"/>
    <property type="project" value="UniProtKB-KW"/>
</dbReference>
<evidence type="ECO:0000259" key="26">
    <source>
        <dbReference type="PROSITE" id="PS50198"/>
    </source>
</evidence>
<dbReference type="GO" id="GO:0005730">
    <property type="term" value="C:nucleolus"/>
    <property type="evidence" value="ECO:0007669"/>
    <property type="project" value="UniProtKB-SubCell"/>
</dbReference>
<keyword evidence="8" id="KW-0963">Cytoplasm</keyword>
<dbReference type="InterPro" id="IPR000297">
    <property type="entry name" value="PPIase_PpiC"/>
</dbReference>
<feature type="domain" description="C2H2-type" evidence="25">
    <location>
        <begin position="2"/>
        <end position="30"/>
    </location>
</feature>
<dbReference type="Pfam" id="PF04135">
    <property type="entry name" value="Nop10p"/>
    <property type="match status" value="1"/>
</dbReference>
<keyword evidence="13" id="KW-0206">Cytoskeleton</keyword>
<evidence type="ECO:0000256" key="7">
    <source>
        <dbReference type="ARBA" id="ARBA00019953"/>
    </source>
</evidence>
<evidence type="ECO:0000256" key="19">
    <source>
        <dbReference type="ARBA" id="ARBA00031249"/>
    </source>
</evidence>
<keyword evidence="21" id="KW-0863">Zinc-finger</keyword>
<dbReference type="FunFam" id="3.10.50.40:FF:000015">
    <property type="entry name" value="Peptidyl-prolyl cis-trans isomerase"/>
    <property type="match status" value="1"/>
</dbReference>
<evidence type="ECO:0000256" key="16">
    <source>
        <dbReference type="ARBA" id="ARBA00023274"/>
    </source>
</evidence>
<comment type="similarity">
    <text evidence="5">Belongs to the PpiC/parvulin rotamase family. PIN4 subfamily.</text>
</comment>
<keyword evidence="24" id="KW-0472">Membrane</keyword>
<dbReference type="EC" id="5.2.1.8" evidence="6"/>
<evidence type="ECO:0000256" key="22">
    <source>
        <dbReference type="PROSITE-ProRule" id="PRU00278"/>
    </source>
</evidence>
<evidence type="ECO:0000256" key="8">
    <source>
        <dbReference type="ARBA" id="ARBA00022490"/>
    </source>
</evidence>
<dbReference type="InterPro" id="IPR013087">
    <property type="entry name" value="Znf_C2H2_type"/>
</dbReference>
<dbReference type="PROSITE" id="PS50198">
    <property type="entry name" value="PPIC_PPIASE_2"/>
    <property type="match status" value="1"/>
</dbReference>
<dbReference type="GO" id="GO:0005819">
    <property type="term" value="C:spindle"/>
    <property type="evidence" value="ECO:0007669"/>
    <property type="project" value="UniProtKB-SubCell"/>
</dbReference>
<keyword evidence="14 22" id="KW-0413">Isomerase</keyword>